<evidence type="ECO:0000256" key="1">
    <source>
        <dbReference type="SAM" id="MobiDB-lite"/>
    </source>
</evidence>
<feature type="compositionally biased region" description="Polar residues" evidence="1">
    <location>
        <begin position="98"/>
        <end position="109"/>
    </location>
</feature>
<reference evidence="2 3" key="1">
    <citation type="submission" date="2024-09" db="EMBL/GenBank/DDBJ databases">
        <title>Chromosome-scale assembly of Riccia sorocarpa.</title>
        <authorList>
            <person name="Paukszto L."/>
        </authorList>
    </citation>
    <scope>NUCLEOTIDE SEQUENCE [LARGE SCALE GENOMIC DNA]</scope>
    <source>
        <strain evidence="2">LP-2024</strain>
        <tissue evidence="2">Aerial parts of the thallus</tissue>
    </source>
</reference>
<keyword evidence="3" id="KW-1185">Reference proteome</keyword>
<feature type="region of interest" description="Disordered" evidence="1">
    <location>
        <begin position="1"/>
        <end position="128"/>
    </location>
</feature>
<accession>A0ABD3HLP0</accession>
<dbReference type="Proteomes" id="UP001633002">
    <property type="component" value="Unassembled WGS sequence"/>
</dbReference>
<evidence type="ECO:0000313" key="2">
    <source>
        <dbReference type="EMBL" id="KAL3691304.1"/>
    </source>
</evidence>
<comment type="caution">
    <text evidence="2">The sequence shown here is derived from an EMBL/GenBank/DDBJ whole genome shotgun (WGS) entry which is preliminary data.</text>
</comment>
<feature type="compositionally biased region" description="Polar residues" evidence="1">
    <location>
        <begin position="19"/>
        <end position="39"/>
    </location>
</feature>
<gene>
    <name evidence="2" type="ORF">R1sor_004955</name>
</gene>
<protein>
    <submittedName>
        <fullName evidence="2">Uncharacterized protein</fullName>
    </submittedName>
</protein>
<dbReference type="EMBL" id="JBJQOH010000003">
    <property type="protein sequence ID" value="KAL3691304.1"/>
    <property type="molecule type" value="Genomic_DNA"/>
</dbReference>
<organism evidence="2 3">
    <name type="scientific">Riccia sorocarpa</name>
    <dbReference type="NCBI Taxonomy" id="122646"/>
    <lineage>
        <taxon>Eukaryota</taxon>
        <taxon>Viridiplantae</taxon>
        <taxon>Streptophyta</taxon>
        <taxon>Embryophyta</taxon>
        <taxon>Marchantiophyta</taxon>
        <taxon>Marchantiopsida</taxon>
        <taxon>Marchantiidae</taxon>
        <taxon>Marchantiales</taxon>
        <taxon>Ricciaceae</taxon>
        <taxon>Riccia</taxon>
    </lineage>
</organism>
<dbReference type="AlphaFoldDB" id="A0ABD3HLP0"/>
<evidence type="ECO:0000313" key="3">
    <source>
        <dbReference type="Proteomes" id="UP001633002"/>
    </source>
</evidence>
<sequence length="128" mass="13797">MRPRWTDAACEKSRKQLGDASSSRLMEQARSPEQSSEMRPQNRARRCVPRWVDGASEKSRTELGDASPSGLMEQPMVSDASPGVAKRCVPRRARSDASLMNPNDASPSDASKAYPAYPDASSGDASPG</sequence>
<name>A0ABD3HLP0_9MARC</name>
<proteinExistence type="predicted"/>